<dbReference type="PANTHER" id="PTHR39624:SF2">
    <property type="entry name" value="OSMC-LIKE PROTEIN"/>
    <property type="match status" value="1"/>
</dbReference>
<evidence type="ECO:0000313" key="2">
    <source>
        <dbReference type="Proteomes" id="UP000753802"/>
    </source>
</evidence>
<reference evidence="1 2" key="1">
    <citation type="submission" date="2020-01" db="EMBL/GenBank/DDBJ databases">
        <title>Genome analysis.</title>
        <authorList>
            <person name="Wu S."/>
            <person name="Wang G."/>
        </authorList>
    </citation>
    <scope>NUCLEOTIDE SEQUENCE [LARGE SCALE GENOMIC DNA]</scope>
    <source>
        <strain evidence="1 2">SYL130</strain>
    </source>
</reference>
<dbReference type="PANTHER" id="PTHR39624">
    <property type="entry name" value="PROTEIN INVOLVED IN RIMO-MEDIATED BETA-METHYLTHIOLATION OF RIBOSOMAL PROTEIN S12 YCAO"/>
    <property type="match status" value="1"/>
</dbReference>
<evidence type="ECO:0000313" key="1">
    <source>
        <dbReference type="EMBL" id="NCI51985.1"/>
    </source>
</evidence>
<dbReference type="SUPFAM" id="SSF82784">
    <property type="entry name" value="OsmC-like"/>
    <property type="match status" value="1"/>
</dbReference>
<gene>
    <name evidence="1" type="ORF">GWC95_18820</name>
</gene>
<dbReference type="InterPro" id="IPR015946">
    <property type="entry name" value="KH_dom-like_a/b"/>
</dbReference>
<dbReference type="InterPro" id="IPR003718">
    <property type="entry name" value="OsmC/Ohr_fam"/>
</dbReference>
<accession>A0ABW9ZXT6</accession>
<dbReference type="InterPro" id="IPR036102">
    <property type="entry name" value="OsmC/Ohrsf"/>
</dbReference>
<protein>
    <submittedName>
        <fullName evidence="1">OsmC family protein</fullName>
    </submittedName>
</protein>
<organism evidence="1 2">
    <name type="scientific">Sediminibacterium roseum</name>
    <dbReference type="NCBI Taxonomy" id="1978412"/>
    <lineage>
        <taxon>Bacteria</taxon>
        <taxon>Pseudomonadati</taxon>
        <taxon>Bacteroidota</taxon>
        <taxon>Chitinophagia</taxon>
        <taxon>Chitinophagales</taxon>
        <taxon>Chitinophagaceae</taxon>
        <taxon>Sediminibacterium</taxon>
    </lineage>
</organism>
<keyword evidence="2" id="KW-1185">Reference proteome</keyword>
<dbReference type="Proteomes" id="UP000753802">
    <property type="component" value="Unassembled WGS sequence"/>
</dbReference>
<name>A0ABW9ZXT6_9BACT</name>
<proteinExistence type="predicted"/>
<comment type="caution">
    <text evidence="1">The sequence shown here is derived from an EMBL/GenBank/DDBJ whole genome shotgun (WGS) entry which is preliminary data.</text>
</comment>
<dbReference type="Pfam" id="PF02566">
    <property type="entry name" value="OsmC"/>
    <property type="match status" value="1"/>
</dbReference>
<dbReference type="Gene3D" id="3.30.300.20">
    <property type="match status" value="1"/>
</dbReference>
<sequence>MTTATIGSTSYTVSLQNGRHEFLSDEPLEKGGADAGPDPDELLESALASCTAVTLRMYADRKKLAVAGIEVTVKLQRVDKKTIFTKSIKIHGNVDDAQRKRLLEIAELCPVSRTLMNEVEIAGTIS</sequence>
<dbReference type="EMBL" id="JAACJS010000015">
    <property type="protein sequence ID" value="NCI51985.1"/>
    <property type="molecule type" value="Genomic_DNA"/>
</dbReference>
<dbReference type="RefSeq" id="WP_161820246.1">
    <property type="nucleotide sequence ID" value="NZ_JAACJS010000015.1"/>
</dbReference>